<dbReference type="NCBIfam" id="TIGR01635">
    <property type="entry name" value="tail_comp_S"/>
    <property type="match status" value="1"/>
</dbReference>
<dbReference type="InterPro" id="IPR006522">
    <property type="entry name" value="Phage_virion_morphogenesis"/>
</dbReference>
<dbReference type="KEGG" id="fam:OYT1_ch1592"/>
<name>A0A2Z6GCU0_9PROT</name>
<dbReference type="OrthoDB" id="6402405at2"/>
<evidence type="ECO:0000313" key="3">
    <source>
        <dbReference type="Proteomes" id="UP000033070"/>
    </source>
</evidence>
<organism evidence="2 3">
    <name type="scientific">Ferriphaselus amnicola</name>
    <dbReference type="NCBI Taxonomy" id="1188319"/>
    <lineage>
        <taxon>Bacteria</taxon>
        <taxon>Pseudomonadati</taxon>
        <taxon>Pseudomonadota</taxon>
        <taxon>Betaproteobacteria</taxon>
        <taxon>Nitrosomonadales</taxon>
        <taxon>Gallionellaceae</taxon>
        <taxon>Ferriphaselus</taxon>
    </lineage>
</organism>
<proteinExistence type="predicted"/>
<accession>A0A2Z6GCU0</accession>
<keyword evidence="3" id="KW-1185">Reference proteome</keyword>
<evidence type="ECO:0000313" key="2">
    <source>
        <dbReference type="EMBL" id="BBE51139.1"/>
    </source>
</evidence>
<dbReference type="Pfam" id="PF05069">
    <property type="entry name" value="Phage_tail_S"/>
    <property type="match status" value="1"/>
</dbReference>
<evidence type="ECO:0000256" key="1">
    <source>
        <dbReference type="SAM" id="MobiDB-lite"/>
    </source>
</evidence>
<feature type="region of interest" description="Disordered" evidence="1">
    <location>
        <begin position="46"/>
        <end position="66"/>
    </location>
</feature>
<dbReference type="STRING" id="1188319.OYT1_02442"/>
<gene>
    <name evidence="2" type="ORF">OYT1_ch1592</name>
</gene>
<dbReference type="AlphaFoldDB" id="A0A2Z6GCU0"/>
<sequence length="152" mass="17161">MSDLAPLDAALSGLIQNLTATQRRQLAREIAKRLREVQAKRIAAQLDPDGTPFTPRKPQQRLRGQKGALRRTMFSKLRLARNLKAESSPDSAVVGFVSRVQAIARVHHYGLRDKVNRRRSNLEVQYPQRRLLGIADREVELVGDLVLAHLAR</sequence>
<dbReference type="Proteomes" id="UP000033070">
    <property type="component" value="Chromosome"/>
</dbReference>
<protein>
    <submittedName>
        <fullName evidence="2">Phage virion morphogenesis protein</fullName>
    </submittedName>
</protein>
<reference evidence="2 3" key="1">
    <citation type="submission" date="2018-06" db="EMBL/GenBank/DDBJ databases">
        <title>OYT1 Genome Sequencing.</title>
        <authorList>
            <person name="Kato S."/>
            <person name="Itoh T."/>
            <person name="Ohkuma M."/>
        </authorList>
    </citation>
    <scope>NUCLEOTIDE SEQUENCE [LARGE SCALE GENOMIC DNA]</scope>
    <source>
        <strain evidence="2 3">OYT1</strain>
    </source>
</reference>
<dbReference type="RefSeq" id="WP_062627545.1">
    <property type="nucleotide sequence ID" value="NZ_AP018738.1"/>
</dbReference>
<dbReference type="EMBL" id="AP018738">
    <property type="protein sequence ID" value="BBE51139.1"/>
    <property type="molecule type" value="Genomic_DNA"/>
</dbReference>